<dbReference type="SUPFAM" id="SSF53383">
    <property type="entry name" value="PLP-dependent transferases"/>
    <property type="match status" value="1"/>
</dbReference>
<evidence type="ECO:0000256" key="1">
    <source>
        <dbReference type="ARBA" id="ARBA00001933"/>
    </source>
</evidence>
<dbReference type="InterPro" id="IPR015421">
    <property type="entry name" value="PyrdxlP-dep_Trfase_major"/>
</dbReference>
<dbReference type="HAMAP" id="MF_00423">
    <property type="entry name" value="SelA"/>
    <property type="match status" value="1"/>
</dbReference>
<dbReference type="NCBIfam" id="TIGR00474">
    <property type="entry name" value="selA"/>
    <property type="match status" value="1"/>
</dbReference>
<evidence type="ECO:0000256" key="6">
    <source>
        <dbReference type="ARBA" id="ARBA00023266"/>
    </source>
</evidence>
<sequence>MGNSITFKNLPSITECDAFLRQQNLSYGKAVREQVNIVLNQVRQEISKKKTGTVSYNNNQILERVAAQVRIQSKGVQRVINATGVVVHTNLGRAPLSADLLANALPRMSSYSTLEFDLSTGKRGSRDSKVRKLLRSLSGAEDAMVVNNNAAAVFLMLKALTTSLQGDKIPEVIVSRGELVEIGGSFRIPDIMREAGVKLVEVGTTNRCRISDYEQALTENTAALLKVHPSNYEIQGFTESVSVRKMAELAHTKGLFCFHDWGSGSFYRFKQRGLSEYATAEQELAAGPDLLAFSGDKLLGGIQAGVLLGKAENIQKLRKHALYRALRLDKVTLGLLEETLEAYLDLKRLPEQVPTVGLLELTVEEIRKTVKLFLKRLKLPNKSALKCELRKTESRTGGGALPELPIESAALVLSHPEWSANDL</sequence>
<keyword evidence="3" id="KW-0808">Transferase</keyword>
<dbReference type="GO" id="GO:0004125">
    <property type="term" value="F:L-seryl-tRNA(Sec) selenium transferase activity"/>
    <property type="evidence" value="ECO:0007669"/>
    <property type="project" value="InterPro"/>
</dbReference>
<dbReference type="GO" id="GO:0005737">
    <property type="term" value="C:cytoplasm"/>
    <property type="evidence" value="ECO:0007669"/>
    <property type="project" value="InterPro"/>
</dbReference>
<dbReference type="InterPro" id="IPR004534">
    <property type="entry name" value="SelA_trans"/>
</dbReference>
<dbReference type="InterPro" id="IPR018319">
    <property type="entry name" value="SelA-like"/>
</dbReference>
<reference evidence="7" key="1">
    <citation type="submission" date="2018-05" db="EMBL/GenBank/DDBJ databases">
        <authorList>
            <person name="Lanie J.A."/>
            <person name="Ng W.-L."/>
            <person name="Kazmierczak K.M."/>
            <person name="Andrzejewski T.M."/>
            <person name="Davidsen T.M."/>
            <person name="Wayne K.J."/>
            <person name="Tettelin H."/>
            <person name="Glass J.I."/>
            <person name="Rusch D."/>
            <person name="Podicherti R."/>
            <person name="Tsui H.-C.T."/>
            <person name="Winkler M.E."/>
        </authorList>
    </citation>
    <scope>NUCLEOTIDE SEQUENCE</scope>
</reference>
<keyword evidence="2" id="KW-0963">Cytoplasm</keyword>
<dbReference type="Gene3D" id="3.40.640.10">
    <property type="entry name" value="Type I PLP-dependent aspartate aminotransferase-like (Major domain)"/>
    <property type="match status" value="1"/>
</dbReference>
<keyword evidence="4" id="KW-0663">Pyridoxal phosphate</keyword>
<organism evidence="7">
    <name type="scientific">marine metagenome</name>
    <dbReference type="NCBI Taxonomy" id="408172"/>
    <lineage>
        <taxon>unclassified sequences</taxon>
        <taxon>metagenomes</taxon>
        <taxon>ecological metagenomes</taxon>
    </lineage>
</organism>
<evidence type="ECO:0000256" key="2">
    <source>
        <dbReference type="ARBA" id="ARBA00022490"/>
    </source>
</evidence>
<dbReference type="EMBL" id="UINC01031140">
    <property type="protein sequence ID" value="SVB16716.1"/>
    <property type="molecule type" value="Genomic_DNA"/>
</dbReference>
<dbReference type="PANTHER" id="PTHR32328:SF0">
    <property type="entry name" value="L-SERYL-TRNA(SEC) SELENIUM TRANSFERASE"/>
    <property type="match status" value="1"/>
</dbReference>
<evidence type="ECO:0000256" key="3">
    <source>
        <dbReference type="ARBA" id="ARBA00022679"/>
    </source>
</evidence>
<name>A0A382BSB7_9ZZZZ</name>
<evidence type="ECO:0000313" key="7">
    <source>
        <dbReference type="EMBL" id="SVB16716.1"/>
    </source>
</evidence>
<dbReference type="Gene3D" id="3.90.1150.180">
    <property type="match status" value="1"/>
</dbReference>
<feature type="non-terminal residue" evidence="7">
    <location>
        <position position="423"/>
    </location>
</feature>
<dbReference type="Pfam" id="PF03841">
    <property type="entry name" value="SelA"/>
    <property type="match status" value="1"/>
</dbReference>
<dbReference type="PANTHER" id="PTHR32328">
    <property type="entry name" value="L-SERYL-TRNA(SEC) SELENIUM TRANSFERASE"/>
    <property type="match status" value="1"/>
</dbReference>
<gene>
    <name evidence="7" type="ORF">METZ01_LOCUS169570</name>
</gene>
<dbReference type="GO" id="GO:0001514">
    <property type="term" value="P:selenocysteine incorporation"/>
    <property type="evidence" value="ECO:0007669"/>
    <property type="project" value="InterPro"/>
</dbReference>
<evidence type="ECO:0000256" key="4">
    <source>
        <dbReference type="ARBA" id="ARBA00022898"/>
    </source>
</evidence>
<evidence type="ECO:0000256" key="5">
    <source>
        <dbReference type="ARBA" id="ARBA00022917"/>
    </source>
</evidence>
<evidence type="ECO:0008006" key="8">
    <source>
        <dbReference type="Google" id="ProtNLM"/>
    </source>
</evidence>
<dbReference type="AlphaFoldDB" id="A0A382BSB7"/>
<keyword evidence="5" id="KW-0648">Protein biosynthesis</keyword>
<comment type="cofactor">
    <cofactor evidence="1">
        <name>pyridoxal 5'-phosphate</name>
        <dbReference type="ChEBI" id="CHEBI:597326"/>
    </cofactor>
</comment>
<keyword evidence="6" id="KW-0711">Selenium</keyword>
<accession>A0A382BSB7</accession>
<dbReference type="InterPro" id="IPR015424">
    <property type="entry name" value="PyrdxlP-dep_Trfase"/>
</dbReference>
<protein>
    <recommendedName>
        <fullName evidence="8">L-seryl-tRNA selenium transferase N-terminal domain-containing protein</fullName>
    </recommendedName>
</protein>
<proteinExistence type="inferred from homology"/>